<name>K6WWA9_9ALTE</name>
<accession>K6WWA9</accession>
<dbReference type="AlphaFoldDB" id="K6WWA9"/>
<dbReference type="Proteomes" id="UP000006334">
    <property type="component" value="Unassembled WGS sequence"/>
</dbReference>
<evidence type="ECO:0000313" key="2">
    <source>
        <dbReference type="Proteomes" id="UP000006334"/>
    </source>
</evidence>
<comment type="caution">
    <text evidence="1">The sequence shown here is derived from an EMBL/GenBank/DDBJ whole genome shotgun (WGS) entry which is preliminary data.</text>
</comment>
<evidence type="ECO:0000313" key="1">
    <source>
        <dbReference type="EMBL" id="GAC12734.1"/>
    </source>
</evidence>
<gene>
    <name evidence="1" type="ORF">GLIP_0079</name>
</gene>
<reference evidence="1 2" key="1">
    <citation type="journal article" date="2017" name="Antonie Van Leeuwenhoek">
        <title>Rhizobium rhizosphaerae sp. nov., a novel species isolated from rice rhizosphere.</title>
        <authorList>
            <person name="Zhao J.J."/>
            <person name="Zhang J."/>
            <person name="Zhang R.J."/>
            <person name="Zhang C.W."/>
            <person name="Yin H.Q."/>
            <person name="Zhang X.X."/>
        </authorList>
    </citation>
    <scope>NUCLEOTIDE SEQUENCE [LARGE SCALE GENOMIC DNA]</scope>
    <source>
        <strain evidence="1 2">E3</strain>
    </source>
</reference>
<proteinExistence type="predicted"/>
<sequence>MQWKRKSLKELTASLYFLEHPDKKLLSEEEINESWSLRTARKLSTF</sequence>
<dbReference type="EMBL" id="BAEN01000004">
    <property type="protein sequence ID" value="GAC12734.1"/>
    <property type="molecule type" value="Genomic_DNA"/>
</dbReference>
<protein>
    <submittedName>
        <fullName evidence="1">Uncharacterized protein</fullName>
    </submittedName>
</protein>
<organism evidence="1 2">
    <name type="scientific">Aliiglaciecola lipolytica E3</name>
    <dbReference type="NCBI Taxonomy" id="1127673"/>
    <lineage>
        <taxon>Bacteria</taxon>
        <taxon>Pseudomonadati</taxon>
        <taxon>Pseudomonadota</taxon>
        <taxon>Gammaproteobacteria</taxon>
        <taxon>Alteromonadales</taxon>
        <taxon>Alteromonadaceae</taxon>
        <taxon>Aliiglaciecola</taxon>
    </lineage>
</organism>
<keyword evidence="2" id="KW-1185">Reference proteome</keyword>